<dbReference type="Gene3D" id="3.40.50.300">
    <property type="entry name" value="P-loop containing nucleotide triphosphate hydrolases"/>
    <property type="match status" value="1"/>
</dbReference>
<reference evidence="7" key="1">
    <citation type="submission" date="2023-08" db="EMBL/GenBank/DDBJ databases">
        <title>Rhodospirillaceae gen. nov., a novel taxon isolated from the Yangtze River Yuezi River estuary sludge.</title>
        <authorList>
            <person name="Ruan L."/>
        </authorList>
    </citation>
    <scope>NUCLEOTIDE SEQUENCE [LARGE SCALE GENOMIC DNA]</scope>
    <source>
        <strain evidence="7">R-7</strain>
    </source>
</reference>
<dbReference type="InterPro" id="IPR003593">
    <property type="entry name" value="AAA+_ATPase"/>
</dbReference>
<dbReference type="PROSITE" id="PS50893">
    <property type="entry name" value="ABC_TRANSPORTER_2"/>
    <property type="match status" value="1"/>
</dbReference>
<dbReference type="InterPro" id="IPR027417">
    <property type="entry name" value="P-loop_NTPase"/>
</dbReference>
<comment type="similarity">
    <text evidence="1">Belongs to the ABC transporter superfamily.</text>
</comment>
<dbReference type="InterPro" id="IPR003439">
    <property type="entry name" value="ABC_transporter-like_ATP-bd"/>
</dbReference>
<protein>
    <submittedName>
        <fullName evidence="6">ABC transporter ATP-binding protein</fullName>
    </submittedName>
</protein>
<keyword evidence="7" id="KW-1185">Reference proteome</keyword>
<organism evidence="6 7">
    <name type="scientific">Dongia sedimenti</name>
    <dbReference type="NCBI Taxonomy" id="3064282"/>
    <lineage>
        <taxon>Bacteria</taxon>
        <taxon>Pseudomonadati</taxon>
        <taxon>Pseudomonadota</taxon>
        <taxon>Alphaproteobacteria</taxon>
        <taxon>Rhodospirillales</taxon>
        <taxon>Dongiaceae</taxon>
        <taxon>Dongia</taxon>
    </lineage>
</organism>
<name>A0ABU0YTG0_9PROT</name>
<evidence type="ECO:0000313" key="7">
    <source>
        <dbReference type="Proteomes" id="UP001230156"/>
    </source>
</evidence>
<keyword evidence="2" id="KW-0813">Transport</keyword>
<comment type="caution">
    <text evidence="6">The sequence shown here is derived from an EMBL/GenBank/DDBJ whole genome shotgun (WGS) entry which is preliminary data.</text>
</comment>
<evidence type="ECO:0000256" key="3">
    <source>
        <dbReference type="ARBA" id="ARBA00022741"/>
    </source>
</evidence>
<dbReference type="Pfam" id="PF00005">
    <property type="entry name" value="ABC_tran"/>
    <property type="match status" value="1"/>
</dbReference>
<dbReference type="CDD" id="cd03230">
    <property type="entry name" value="ABC_DR_subfamily_A"/>
    <property type="match status" value="1"/>
</dbReference>
<evidence type="ECO:0000256" key="4">
    <source>
        <dbReference type="ARBA" id="ARBA00022840"/>
    </source>
</evidence>
<dbReference type="SMART" id="SM00382">
    <property type="entry name" value="AAA"/>
    <property type="match status" value="1"/>
</dbReference>
<keyword evidence="4 6" id="KW-0067">ATP-binding</keyword>
<evidence type="ECO:0000256" key="2">
    <source>
        <dbReference type="ARBA" id="ARBA00022448"/>
    </source>
</evidence>
<dbReference type="Proteomes" id="UP001230156">
    <property type="component" value="Unassembled WGS sequence"/>
</dbReference>
<dbReference type="GO" id="GO:0005524">
    <property type="term" value="F:ATP binding"/>
    <property type="evidence" value="ECO:0007669"/>
    <property type="project" value="UniProtKB-KW"/>
</dbReference>
<accession>A0ABU0YTG0</accession>
<feature type="domain" description="ABC transporter" evidence="5">
    <location>
        <begin position="2"/>
        <end position="232"/>
    </location>
</feature>
<dbReference type="EMBL" id="JAUYVI010000008">
    <property type="protein sequence ID" value="MDQ7250996.1"/>
    <property type="molecule type" value="Genomic_DNA"/>
</dbReference>
<dbReference type="SUPFAM" id="SSF52540">
    <property type="entry name" value="P-loop containing nucleoside triphosphate hydrolases"/>
    <property type="match status" value="1"/>
</dbReference>
<dbReference type="PANTHER" id="PTHR43335">
    <property type="entry name" value="ABC TRANSPORTER, ATP-BINDING PROTEIN"/>
    <property type="match status" value="1"/>
</dbReference>
<gene>
    <name evidence="6" type="ORF">Q8A70_25135</name>
</gene>
<evidence type="ECO:0000313" key="6">
    <source>
        <dbReference type="EMBL" id="MDQ7250996.1"/>
    </source>
</evidence>
<sequence length="316" mass="34261">MIRVEHLIFDYPGHRALDDVSFEIAPRTITALVGPNGAGKSTLMRVCSGLERPFAGRVRLQDIDVHESPREAHQRMGYLPDFFGLYDDMTVRQCLEYRAAAQGVSKQNQCDAVDRAADRMQLTDRLNQRAGELSRGLRQRLAIAQATIHNPSFVMLDEPASGLDPEARIGLAGALKTLCAEGMTIIVSSHILAELDDYSTHILMIRDGRIVQHGPLSTLEGRIDDPATISIELAAPDARLAEILAAVPGIVVQQVDDRHATLSTGGGAATRQALLKGLVEAGLPVIDFTAEKLRLQDAYLARMRAADGEPRGGKSG</sequence>
<dbReference type="RefSeq" id="WP_379960918.1">
    <property type="nucleotide sequence ID" value="NZ_JAUYVI010000008.1"/>
</dbReference>
<proteinExistence type="inferred from homology"/>
<keyword evidence="3" id="KW-0547">Nucleotide-binding</keyword>
<evidence type="ECO:0000259" key="5">
    <source>
        <dbReference type="PROSITE" id="PS50893"/>
    </source>
</evidence>
<evidence type="ECO:0000256" key="1">
    <source>
        <dbReference type="ARBA" id="ARBA00005417"/>
    </source>
</evidence>